<proteinExistence type="predicted"/>
<gene>
    <name evidence="1" type="ORF">CEP52_013468</name>
</gene>
<comment type="caution">
    <text evidence="1">The sequence shown here is derived from an EMBL/GenBank/DDBJ whole genome shotgun (WGS) entry which is preliminary data.</text>
</comment>
<organism evidence="1 2">
    <name type="scientific">Fusarium oligoseptatum</name>
    <dbReference type="NCBI Taxonomy" id="2604345"/>
    <lineage>
        <taxon>Eukaryota</taxon>
        <taxon>Fungi</taxon>
        <taxon>Dikarya</taxon>
        <taxon>Ascomycota</taxon>
        <taxon>Pezizomycotina</taxon>
        <taxon>Sordariomycetes</taxon>
        <taxon>Hypocreomycetidae</taxon>
        <taxon>Hypocreales</taxon>
        <taxon>Nectriaceae</taxon>
        <taxon>Fusarium</taxon>
        <taxon>Fusarium solani species complex</taxon>
    </lineage>
</organism>
<dbReference type="AlphaFoldDB" id="A0A428STE0"/>
<evidence type="ECO:0000313" key="2">
    <source>
        <dbReference type="Proteomes" id="UP000287144"/>
    </source>
</evidence>
<dbReference type="STRING" id="1325735.A0A428STE0"/>
<protein>
    <submittedName>
        <fullName evidence="1">Uncharacterized protein</fullName>
    </submittedName>
</protein>
<evidence type="ECO:0000313" key="1">
    <source>
        <dbReference type="EMBL" id="RSL93054.1"/>
    </source>
</evidence>
<keyword evidence="2" id="KW-1185">Reference proteome</keyword>
<dbReference type="EMBL" id="NKCK01000191">
    <property type="protein sequence ID" value="RSL93054.1"/>
    <property type="molecule type" value="Genomic_DNA"/>
</dbReference>
<name>A0A428STE0_9HYPO</name>
<sequence>MLAKSIDAKVRPLANTSLEKSSLIGAARIYVSKDTMLSLNGNLESGKHCIVTRLENPREAKEDGPREELQREASLWILPEKNLSPNVVMMTRAFQDATGFKIGDLVRIALAGTTPDAEEIVVQDATEKTEKTANDIESMKKHEKGSPISPVLGGISRLCSGSC</sequence>
<reference evidence="1 2" key="1">
    <citation type="submission" date="2017-06" db="EMBL/GenBank/DDBJ databases">
        <title>Comparative genomic analysis of Ambrosia Fusariam Clade fungi.</title>
        <authorList>
            <person name="Stajich J.E."/>
            <person name="Carrillo J."/>
            <person name="Kijimoto T."/>
            <person name="Eskalen A."/>
            <person name="O'Donnell K."/>
            <person name="Kasson M."/>
        </authorList>
    </citation>
    <scope>NUCLEOTIDE SEQUENCE [LARGE SCALE GENOMIC DNA]</scope>
    <source>
        <strain evidence="1 2">NRRL62579</strain>
    </source>
</reference>
<dbReference type="Proteomes" id="UP000287144">
    <property type="component" value="Unassembled WGS sequence"/>
</dbReference>
<accession>A0A428STE0</accession>